<organism evidence="2 3">
    <name type="scientific">Limnobacter profundi</name>
    <dbReference type="NCBI Taxonomy" id="2732163"/>
    <lineage>
        <taxon>Bacteria</taxon>
        <taxon>Pseudomonadati</taxon>
        <taxon>Pseudomonadota</taxon>
        <taxon>Betaproteobacteria</taxon>
        <taxon>Burkholderiales</taxon>
        <taxon>Burkholderiaceae</taxon>
        <taxon>Limnobacter</taxon>
    </lineage>
</organism>
<protein>
    <submittedName>
        <fullName evidence="2">Glycosyltransferase</fullName>
    </submittedName>
</protein>
<gene>
    <name evidence="2" type="ORF">HKT17_14150</name>
</gene>
<reference evidence="2 3" key="1">
    <citation type="submission" date="2020-05" db="EMBL/GenBank/DDBJ databases">
        <title>Compete genome of Limnobacter sp. SAORIC-580.</title>
        <authorList>
            <person name="Song J."/>
            <person name="Cho J.-C."/>
        </authorList>
    </citation>
    <scope>NUCLEOTIDE SEQUENCE [LARGE SCALE GENOMIC DNA]</scope>
    <source>
        <strain evidence="2 3">SAORIC-580</strain>
    </source>
</reference>
<dbReference type="Gene3D" id="3.90.550.10">
    <property type="entry name" value="Spore Coat Polysaccharide Biosynthesis Protein SpsA, Chain A"/>
    <property type="match status" value="1"/>
</dbReference>
<dbReference type="Proteomes" id="UP000501130">
    <property type="component" value="Chromosome"/>
</dbReference>
<evidence type="ECO:0000259" key="1">
    <source>
        <dbReference type="Pfam" id="PF00535"/>
    </source>
</evidence>
<feature type="domain" description="Glycosyltransferase 2-like" evidence="1">
    <location>
        <begin position="9"/>
        <end position="133"/>
    </location>
</feature>
<dbReference type="PANTHER" id="PTHR22916">
    <property type="entry name" value="GLYCOSYLTRANSFERASE"/>
    <property type="match status" value="1"/>
</dbReference>
<name>A0ABX6NAS1_9BURK</name>
<dbReference type="PANTHER" id="PTHR22916:SF3">
    <property type="entry name" value="UDP-GLCNAC:BETAGAL BETA-1,3-N-ACETYLGLUCOSAMINYLTRANSFERASE-LIKE PROTEIN 1"/>
    <property type="match status" value="1"/>
</dbReference>
<dbReference type="InterPro" id="IPR029044">
    <property type="entry name" value="Nucleotide-diphossugar_trans"/>
</dbReference>
<dbReference type="Pfam" id="PF00535">
    <property type="entry name" value="Glycos_transf_2"/>
    <property type="match status" value="1"/>
</dbReference>
<evidence type="ECO:0000313" key="2">
    <source>
        <dbReference type="EMBL" id="QJR30759.1"/>
    </source>
</evidence>
<evidence type="ECO:0000313" key="3">
    <source>
        <dbReference type="Proteomes" id="UP000501130"/>
    </source>
</evidence>
<sequence length="274" mass="30903">MPSGNYLVSIVMPTWNSMRYIKECIASLLAQTHNNYELLVCDGGSTDGTLEYLESIGDPRIKIVSRSDKGLVNALNIGFSKTTGDILCWLNSDDRYLCENALSRVAETLMKNGLQFVIGGCAMLAENGETMRYLLPWIPQPPFGYRGHSNCFTGSLFFKKEAWAKFGQFSEQNKYAFEYELIRQLMACPQQGRILIGAPVAGFRLRPDSVSGANSEAMALERNRVVGNIVHENAPFRHQLIRLYSYARLGLLPTFLKYLRANRNPKAVRNVWKN</sequence>
<dbReference type="InterPro" id="IPR001173">
    <property type="entry name" value="Glyco_trans_2-like"/>
</dbReference>
<proteinExistence type="predicted"/>
<dbReference type="SUPFAM" id="SSF53448">
    <property type="entry name" value="Nucleotide-diphospho-sugar transferases"/>
    <property type="match status" value="1"/>
</dbReference>
<dbReference type="EMBL" id="CP053084">
    <property type="protein sequence ID" value="QJR30759.1"/>
    <property type="molecule type" value="Genomic_DNA"/>
</dbReference>
<accession>A0ABX6NAS1</accession>
<keyword evidence="3" id="KW-1185">Reference proteome</keyword>